<dbReference type="Gene3D" id="3.40.630.190">
    <property type="entry name" value="LCP protein"/>
    <property type="match status" value="1"/>
</dbReference>
<comment type="caution">
    <text evidence="5">The sequence shown here is derived from an EMBL/GenBank/DDBJ whole genome shotgun (WGS) entry which is preliminary data.</text>
</comment>
<keyword evidence="2" id="KW-0812">Transmembrane</keyword>
<evidence type="ECO:0000313" key="6">
    <source>
        <dbReference type="Proteomes" id="UP000233654"/>
    </source>
</evidence>
<accession>A0A2N3G5A3</accession>
<name>A0A2N3G5A3_9ACTN</name>
<proteinExistence type="inferred from homology"/>
<dbReference type="Proteomes" id="UP000233654">
    <property type="component" value="Unassembled WGS sequence"/>
</dbReference>
<dbReference type="InterPro" id="IPR050922">
    <property type="entry name" value="LytR/CpsA/Psr_CW_biosynth"/>
</dbReference>
<comment type="similarity">
    <text evidence="1">Belongs to the LytR/CpsA/Psr (LCP) family.</text>
</comment>
<keyword evidence="2" id="KW-0472">Membrane</keyword>
<evidence type="ECO:0000259" key="4">
    <source>
        <dbReference type="Pfam" id="PF13399"/>
    </source>
</evidence>
<evidence type="ECO:0000259" key="3">
    <source>
        <dbReference type="Pfam" id="PF03816"/>
    </source>
</evidence>
<protein>
    <recommendedName>
        <fullName evidence="7">LytR family transcriptional regulator</fullName>
    </recommendedName>
</protein>
<dbReference type="EMBL" id="PHEX01000045">
    <property type="protein sequence ID" value="PKQ27899.1"/>
    <property type="molecule type" value="Genomic_DNA"/>
</dbReference>
<evidence type="ECO:0008006" key="7">
    <source>
        <dbReference type="Google" id="ProtNLM"/>
    </source>
</evidence>
<reference evidence="5 6" key="1">
    <citation type="journal article" date="2017" name="ISME J.">
        <title>Potential for microbial H2 and metal transformations associated with novel bacteria and archaea in deep terrestrial subsurface sediments.</title>
        <authorList>
            <person name="Hernsdorf A.W."/>
            <person name="Amano Y."/>
            <person name="Miyakawa K."/>
            <person name="Ise K."/>
            <person name="Suzuki Y."/>
            <person name="Anantharaman K."/>
            <person name="Probst A."/>
            <person name="Burstein D."/>
            <person name="Thomas B.C."/>
            <person name="Banfield J.F."/>
        </authorList>
    </citation>
    <scope>NUCLEOTIDE SEQUENCE [LARGE SCALE GENOMIC DNA]</scope>
    <source>
        <strain evidence="5">HGW-Actinobacteria-3</strain>
    </source>
</reference>
<dbReference type="InterPro" id="IPR027381">
    <property type="entry name" value="LytR/CpsA/Psr_C"/>
</dbReference>
<dbReference type="Pfam" id="PF13399">
    <property type="entry name" value="LytR_C"/>
    <property type="match status" value="1"/>
</dbReference>
<dbReference type="PANTHER" id="PTHR33392:SF6">
    <property type="entry name" value="POLYISOPRENYL-TEICHOIC ACID--PEPTIDOGLYCAN TEICHOIC ACID TRANSFERASE TAGU"/>
    <property type="match status" value="1"/>
</dbReference>
<evidence type="ECO:0000313" key="5">
    <source>
        <dbReference type="EMBL" id="PKQ27899.1"/>
    </source>
</evidence>
<evidence type="ECO:0000256" key="2">
    <source>
        <dbReference type="SAM" id="Phobius"/>
    </source>
</evidence>
<dbReference type="Pfam" id="PF03816">
    <property type="entry name" value="LytR_cpsA_psr"/>
    <property type="match status" value="1"/>
</dbReference>
<gene>
    <name evidence="5" type="ORF">CVT63_05570</name>
</gene>
<feature type="transmembrane region" description="Helical" evidence="2">
    <location>
        <begin position="27"/>
        <end position="45"/>
    </location>
</feature>
<feature type="domain" description="Cell envelope-related transcriptional attenuator" evidence="3">
    <location>
        <begin position="108"/>
        <end position="229"/>
    </location>
</feature>
<dbReference type="AlphaFoldDB" id="A0A2N3G5A3"/>
<organism evidence="5 6">
    <name type="scientific">Candidatus Anoxymicrobium japonicum</name>
    <dbReference type="NCBI Taxonomy" id="2013648"/>
    <lineage>
        <taxon>Bacteria</taxon>
        <taxon>Bacillati</taxon>
        <taxon>Actinomycetota</taxon>
        <taxon>Candidatus Geothermincolia</taxon>
        <taxon>Candidatus Geothermincolales</taxon>
        <taxon>Candidatus Anoxymicrobiaceae</taxon>
        <taxon>Candidatus Anoxymicrobium</taxon>
    </lineage>
</organism>
<feature type="domain" description="LytR/CpsA/Psr regulator C-terminal" evidence="4">
    <location>
        <begin position="338"/>
        <end position="427"/>
    </location>
</feature>
<dbReference type="Gene3D" id="3.30.70.2390">
    <property type="match status" value="1"/>
</dbReference>
<evidence type="ECO:0000256" key="1">
    <source>
        <dbReference type="ARBA" id="ARBA00006068"/>
    </source>
</evidence>
<dbReference type="PANTHER" id="PTHR33392">
    <property type="entry name" value="POLYISOPRENYL-TEICHOIC ACID--PEPTIDOGLYCAN TEICHOIC ACID TRANSFERASE TAGU"/>
    <property type="match status" value="1"/>
</dbReference>
<keyword evidence="2" id="KW-1133">Transmembrane helix</keyword>
<sequence length="430" mass="47280">MAQDQYVGYRTKKRLDKKNKKRKFSKWLVALAIVIAVFLLLGVFLKVSPFDEAWDKTADGFAWLGRHVRPFKTSKKAVAADFLPEGKKTASYLLAITKQEEGATVLTTVVLMSYDSSDGSGSLVFFPADLLVNAPGMGSDQLTNLVELNGGRVSSTLVTIENILGIEVDKYILATDRDLRIILKQFGDKLPVDVGSRISFKDTSLGVTLDLKPGRQNLSPDLLTAYLTCASLGKELDLAKRQVAFAPVFMAMMRGVDMDKFMRTNANLFDTDASNKELAGMSNACVSLKGKKLRAGIVPVREFRFEKTIVHRLDKGALPAFIKKYAKSASTAALSRRFKIEILNGCGVPGIGQKVSPQIDLAKFQIVNSANADTFEHPETIIIVYSDKKEIIAAAEELRNELEVGKLESHLTVESMSDISVIVGKDYVNK</sequence>
<dbReference type="InterPro" id="IPR004474">
    <property type="entry name" value="LytR_CpsA_psr"/>
</dbReference>